<evidence type="ECO:0000256" key="4">
    <source>
        <dbReference type="ARBA" id="ARBA00022679"/>
    </source>
</evidence>
<keyword evidence="4" id="KW-0808">Transferase</keyword>
<feature type="non-terminal residue" evidence="10">
    <location>
        <position position="1"/>
    </location>
</feature>
<evidence type="ECO:0000259" key="9">
    <source>
        <dbReference type="Pfam" id="PF01555"/>
    </source>
</evidence>
<organism evidence="10">
    <name type="scientific">marine sediment metagenome</name>
    <dbReference type="NCBI Taxonomy" id="412755"/>
    <lineage>
        <taxon>unclassified sequences</taxon>
        <taxon>metagenomes</taxon>
        <taxon>ecological metagenomes</taxon>
    </lineage>
</organism>
<comment type="caution">
    <text evidence="10">The sequence shown here is derived from an EMBL/GenBank/DDBJ whole genome shotgun (WGS) entry which is preliminary data.</text>
</comment>
<dbReference type="EMBL" id="BARU01023250">
    <property type="protein sequence ID" value="GAH50949.1"/>
    <property type="molecule type" value="Genomic_DNA"/>
</dbReference>
<feature type="domain" description="DNA methylase N-4/N-6" evidence="9">
    <location>
        <begin position="2"/>
        <end position="46"/>
    </location>
</feature>
<keyword evidence="6" id="KW-0680">Restriction system</keyword>
<dbReference type="AlphaFoldDB" id="X1HAU5"/>
<protein>
    <recommendedName>
        <fullName evidence="2">site-specific DNA-methyltransferase (cytosine-N(4)-specific)</fullName>
        <ecNumber evidence="2">2.1.1.113</ecNumber>
    </recommendedName>
</protein>
<dbReference type="PROSITE" id="PS00093">
    <property type="entry name" value="N4_MTASE"/>
    <property type="match status" value="1"/>
</dbReference>
<keyword evidence="5" id="KW-0949">S-adenosyl-L-methionine</keyword>
<evidence type="ECO:0000256" key="7">
    <source>
        <dbReference type="ARBA" id="ARBA00023125"/>
    </source>
</evidence>
<dbReference type="Gene3D" id="3.40.50.150">
    <property type="entry name" value="Vaccinia Virus protein VP39"/>
    <property type="match status" value="1"/>
</dbReference>
<gene>
    <name evidence="10" type="ORF">S03H2_37756</name>
</gene>
<proteinExistence type="inferred from homology"/>
<dbReference type="GO" id="GO:0032259">
    <property type="term" value="P:methylation"/>
    <property type="evidence" value="ECO:0007669"/>
    <property type="project" value="UniProtKB-KW"/>
</dbReference>
<dbReference type="SUPFAM" id="SSF53335">
    <property type="entry name" value="S-adenosyl-L-methionine-dependent methyltransferases"/>
    <property type="match status" value="2"/>
</dbReference>
<dbReference type="GO" id="GO:0009307">
    <property type="term" value="P:DNA restriction-modification system"/>
    <property type="evidence" value="ECO:0007669"/>
    <property type="project" value="UniProtKB-KW"/>
</dbReference>
<dbReference type="InterPro" id="IPR017985">
    <property type="entry name" value="MeTrfase_CN4_CS"/>
</dbReference>
<evidence type="ECO:0000256" key="2">
    <source>
        <dbReference type="ARBA" id="ARBA00012185"/>
    </source>
</evidence>
<comment type="similarity">
    <text evidence="1">Belongs to the N(4)/N(6)-methyltransferase family. N(4) subfamily.</text>
</comment>
<accession>X1HAU5</accession>
<evidence type="ECO:0000313" key="10">
    <source>
        <dbReference type="EMBL" id="GAH50949.1"/>
    </source>
</evidence>
<evidence type="ECO:0000256" key="5">
    <source>
        <dbReference type="ARBA" id="ARBA00022691"/>
    </source>
</evidence>
<dbReference type="Pfam" id="PF01555">
    <property type="entry name" value="N6_N4_Mtase"/>
    <property type="match status" value="1"/>
</dbReference>
<name>X1HAU5_9ZZZZ</name>
<dbReference type="GO" id="GO:0008170">
    <property type="term" value="F:N-methyltransferase activity"/>
    <property type="evidence" value="ECO:0007669"/>
    <property type="project" value="InterPro"/>
</dbReference>
<comment type="catalytic activity">
    <reaction evidence="8">
        <text>a 2'-deoxycytidine in DNA + S-adenosyl-L-methionine = an N(4)-methyl-2'-deoxycytidine in DNA + S-adenosyl-L-homocysteine + H(+)</text>
        <dbReference type="Rhea" id="RHEA:16857"/>
        <dbReference type="Rhea" id="RHEA-COMP:11369"/>
        <dbReference type="Rhea" id="RHEA-COMP:13674"/>
        <dbReference type="ChEBI" id="CHEBI:15378"/>
        <dbReference type="ChEBI" id="CHEBI:57856"/>
        <dbReference type="ChEBI" id="CHEBI:59789"/>
        <dbReference type="ChEBI" id="CHEBI:85452"/>
        <dbReference type="ChEBI" id="CHEBI:137933"/>
        <dbReference type="EC" id="2.1.1.113"/>
    </reaction>
</comment>
<dbReference type="InterPro" id="IPR029063">
    <property type="entry name" value="SAM-dependent_MTases_sf"/>
</dbReference>
<dbReference type="InterPro" id="IPR002941">
    <property type="entry name" value="DNA_methylase_N4/N6"/>
</dbReference>
<dbReference type="GO" id="GO:0003677">
    <property type="term" value="F:DNA binding"/>
    <property type="evidence" value="ECO:0007669"/>
    <property type="project" value="UniProtKB-KW"/>
</dbReference>
<feature type="non-terminal residue" evidence="10">
    <location>
        <position position="278"/>
    </location>
</feature>
<reference evidence="10" key="1">
    <citation type="journal article" date="2014" name="Front. Microbiol.">
        <title>High frequency of phylogenetically diverse reductive dehalogenase-homologous genes in deep subseafloor sedimentary metagenomes.</title>
        <authorList>
            <person name="Kawai M."/>
            <person name="Futagami T."/>
            <person name="Toyoda A."/>
            <person name="Takaki Y."/>
            <person name="Nishi S."/>
            <person name="Hori S."/>
            <person name="Arai W."/>
            <person name="Tsubouchi T."/>
            <person name="Morono Y."/>
            <person name="Uchiyama I."/>
            <person name="Ito T."/>
            <person name="Fujiyama A."/>
            <person name="Inagaki F."/>
            <person name="Takami H."/>
        </authorList>
    </citation>
    <scope>NUCLEOTIDE SEQUENCE</scope>
    <source>
        <strain evidence="10">Expedition CK06-06</strain>
    </source>
</reference>
<keyword evidence="7" id="KW-0238">DNA-binding</keyword>
<evidence type="ECO:0000256" key="8">
    <source>
        <dbReference type="ARBA" id="ARBA00049120"/>
    </source>
</evidence>
<keyword evidence="3" id="KW-0489">Methyltransferase</keyword>
<dbReference type="GO" id="GO:0015667">
    <property type="term" value="F:site-specific DNA-methyltransferase (cytosine-N4-specific) activity"/>
    <property type="evidence" value="ECO:0007669"/>
    <property type="project" value="UniProtKB-EC"/>
</dbReference>
<evidence type="ECO:0000256" key="6">
    <source>
        <dbReference type="ARBA" id="ARBA00022747"/>
    </source>
</evidence>
<sequence length="278" mass="30918">HLVRYCIGRFGTNKRCIILDPFCGTGTTPVEAAKHGYPCYGIEANPVAAFASKVKTLNGYDSTVLRSHLGYIEKSMRLSFDNLGLSELKEDLCDLETTLTPVCIKHISSLPDEQRKVIPRGFICPRPLSKVLVVKAILRTIEDKVIRDFFTLALASLVVRVAGNIGFGPEIYRKKPKGDISAISNFVSIAAAMIDDIENNPIAKQATIVKGDSRSIDQCLSRRLLGRIRCVVTSPPYPNEKDYTRSTRLESVLLDFICDKHDLRSIKSGLLRSNSRIY</sequence>
<evidence type="ECO:0000256" key="1">
    <source>
        <dbReference type="ARBA" id="ARBA00010203"/>
    </source>
</evidence>
<dbReference type="EC" id="2.1.1.113" evidence="2"/>
<evidence type="ECO:0000256" key="3">
    <source>
        <dbReference type="ARBA" id="ARBA00022603"/>
    </source>
</evidence>